<dbReference type="PANTHER" id="PTHR10300">
    <property type="entry name" value="CALCIPRESSIN"/>
    <property type="match status" value="1"/>
</dbReference>
<dbReference type="InterPro" id="IPR012677">
    <property type="entry name" value="Nucleotide-bd_a/b_plait_sf"/>
</dbReference>
<comment type="similarity">
    <text evidence="1">Belongs to the RCAN family.</text>
</comment>
<feature type="region of interest" description="Disordered" evidence="2">
    <location>
        <begin position="190"/>
        <end position="235"/>
    </location>
</feature>
<feature type="region of interest" description="Disordered" evidence="2">
    <location>
        <begin position="260"/>
        <end position="293"/>
    </location>
</feature>
<organism evidence="3 4">
    <name type="scientific">Stereocaulon virgatum</name>
    <dbReference type="NCBI Taxonomy" id="373712"/>
    <lineage>
        <taxon>Eukaryota</taxon>
        <taxon>Fungi</taxon>
        <taxon>Dikarya</taxon>
        <taxon>Ascomycota</taxon>
        <taxon>Pezizomycotina</taxon>
        <taxon>Lecanoromycetes</taxon>
        <taxon>OSLEUM clade</taxon>
        <taxon>Lecanoromycetidae</taxon>
        <taxon>Lecanorales</taxon>
        <taxon>Lecanorineae</taxon>
        <taxon>Stereocaulaceae</taxon>
        <taxon>Stereocaulon</taxon>
    </lineage>
</organism>
<evidence type="ECO:0000256" key="1">
    <source>
        <dbReference type="ARBA" id="ARBA00008209"/>
    </source>
</evidence>
<dbReference type="EMBL" id="JBEFKJ010000019">
    <property type="protein sequence ID" value="KAL2040975.1"/>
    <property type="molecule type" value="Genomic_DNA"/>
</dbReference>
<dbReference type="SUPFAM" id="SSF54928">
    <property type="entry name" value="RNA-binding domain, RBD"/>
    <property type="match status" value="1"/>
</dbReference>
<reference evidence="3 4" key="1">
    <citation type="submission" date="2024-09" db="EMBL/GenBank/DDBJ databases">
        <title>Rethinking Asexuality: The Enigmatic Case of Functional Sexual Genes in Lepraria (Stereocaulaceae).</title>
        <authorList>
            <person name="Doellman M."/>
            <person name="Sun Y."/>
            <person name="Barcenas-Pena A."/>
            <person name="Lumbsch H.T."/>
            <person name="Grewe F."/>
        </authorList>
    </citation>
    <scope>NUCLEOTIDE SEQUENCE [LARGE SCALE GENOMIC DNA]</scope>
    <source>
        <strain evidence="3 4">Mercado 3170</strain>
    </source>
</reference>
<dbReference type="PANTHER" id="PTHR10300:SF14">
    <property type="entry name" value="PROTEIN SARAH"/>
    <property type="match status" value="1"/>
</dbReference>
<proteinExistence type="inferred from homology"/>
<evidence type="ECO:0000313" key="3">
    <source>
        <dbReference type="EMBL" id="KAL2040975.1"/>
    </source>
</evidence>
<feature type="region of interest" description="Disordered" evidence="2">
    <location>
        <begin position="1"/>
        <end position="27"/>
    </location>
</feature>
<evidence type="ECO:0000256" key="2">
    <source>
        <dbReference type="SAM" id="MobiDB-lite"/>
    </source>
</evidence>
<protein>
    <recommendedName>
        <fullName evidence="5">Calcipressin</fullName>
    </recommendedName>
</protein>
<comment type="caution">
    <text evidence="3">The sequence shown here is derived from an EMBL/GenBank/DDBJ whole genome shotgun (WGS) entry which is preliminary data.</text>
</comment>
<dbReference type="InterPro" id="IPR035979">
    <property type="entry name" value="RBD_domain_sf"/>
</dbReference>
<keyword evidence="4" id="KW-1185">Reference proteome</keyword>
<accession>A0ABR4A694</accession>
<dbReference type="InterPro" id="IPR006931">
    <property type="entry name" value="Calcipressin"/>
</dbReference>
<evidence type="ECO:0000313" key="4">
    <source>
        <dbReference type="Proteomes" id="UP001590950"/>
    </source>
</evidence>
<dbReference type="Pfam" id="PF04847">
    <property type="entry name" value="Calcipressin"/>
    <property type="match status" value="1"/>
</dbReference>
<feature type="compositionally biased region" description="Gly residues" evidence="2">
    <location>
        <begin position="210"/>
        <end position="224"/>
    </location>
</feature>
<dbReference type="Proteomes" id="UP001590950">
    <property type="component" value="Unassembled WGS sequence"/>
</dbReference>
<name>A0ABR4A694_9LECA</name>
<sequence length="293" mass="30964">MHARSIEMSPPVSPSSDPLSDIASEGTRTPLSLDLSSIPPLITPHPPSNTLLITNLNSPSTFHPSTLQKIRTLLSTPTPLNSFSPLRSFHRIIVSYPTAAAALSMRHFLSLSTNPLASSSPDPVRLYFGEPTPIVGEEGADQHLKAPSLGKLLFISPPPSPPCGWESREEGAPNRDVIAEDLKRALAGVDGAGGGDAADGGMSEEEREGLGLGNAGGEIDGTGEGRARGRRRSRSGSLCVYHPRVHGDREDLPKVMVVDTTADGEEVESTGSEKGRGVEMTKTARPPVELMEG</sequence>
<gene>
    <name evidence="3" type="ORF">N7G274_006433</name>
</gene>
<evidence type="ECO:0008006" key="5">
    <source>
        <dbReference type="Google" id="ProtNLM"/>
    </source>
</evidence>
<dbReference type="Gene3D" id="3.30.70.330">
    <property type="match status" value="1"/>
</dbReference>